<dbReference type="InterPro" id="IPR035437">
    <property type="entry name" value="SNase_OB-fold_sf"/>
</dbReference>
<reference evidence="2" key="1">
    <citation type="journal article" date="2015" name="Nature">
        <title>Complex archaea that bridge the gap between prokaryotes and eukaryotes.</title>
        <authorList>
            <person name="Spang A."/>
            <person name="Saw J.H."/>
            <person name="Jorgensen S.L."/>
            <person name="Zaremba-Niedzwiedzka K."/>
            <person name="Martijn J."/>
            <person name="Lind A.E."/>
            <person name="van Eijk R."/>
            <person name="Schleper C."/>
            <person name="Guy L."/>
            <person name="Ettema T.J."/>
        </authorList>
    </citation>
    <scope>NUCLEOTIDE SEQUENCE</scope>
</reference>
<dbReference type="InterPro" id="IPR016071">
    <property type="entry name" value="Staphylococal_nuclease_OB-fold"/>
</dbReference>
<dbReference type="EMBL" id="LAZR01068513">
    <property type="protein sequence ID" value="KKK49494.1"/>
    <property type="molecule type" value="Genomic_DNA"/>
</dbReference>
<feature type="domain" description="TNase-like" evidence="1">
    <location>
        <begin position="1"/>
        <end position="75"/>
    </location>
</feature>
<name>A0A0F8Y5S0_9ZZZZ</name>
<gene>
    <name evidence="2" type="ORF">LCGC14_3134500</name>
</gene>
<comment type="caution">
    <text evidence="2">The sequence shown here is derived from an EMBL/GenBank/DDBJ whole genome shotgun (WGS) entry which is preliminary data.</text>
</comment>
<dbReference type="Pfam" id="PF00565">
    <property type="entry name" value="SNase"/>
    <property type="match status" value="1"/>
</dbReference>
<dbReference type="SUPFAM" id="SSF50199">
    <property type="entry name" value="Staphylococcal nuclease"/>
    <property type="match status" value="1"/>
</dbReference>
<dbReference type="PROSITE" id="PS50830">
    <property type="entry name" value="TNASE_3"/>
    <property type="match status" value="1"/>
</dbReference>
<proteinExistence type="predicted"/>
<organism evidence="2">
    <name type="scientific">marine sediment metagenome</name>
    <dbReference type="NCBI Taxonomy" id="412755"/>
    <lineage>
        <taxon>unclassified sequences</taxon>
        <taxon>metagenomes</taxon>
        <taxon>ecological metagenomes</taxon>
    </lineage>
</organism>
<dbReference type="Gene3D" id="2.40.50.90">
    <property type="match status" value="1"/>
</dbReference>
<accession>A0A0F8Y5S0</accession>
<sequence length="120" mass="13821">MRFLGVDTPETKNPDTGFYRDQPYGRKAKEFTGMEIRKARKVTYMSDGYDIYGRLLVHVFVDGYPLSLKIVIAGLGYETVTVYGDGGFPEIAINILKASKLHPDLPFENPYLWRRKNRVR</sequence>
<evidence type="ECO:0000313" key="2">
    <source>
        <dbReference type="EMBL" id="KKK49494.1"/>
    </source>
</evidence>
<feature type="non-terminal residue" evidence="2">
    <location>
        <position position="1"/>
    </location>
</feature>
<dbReference type="AlphaFoldDB" id="A0A0F8Y5S0"/>
<protein>
    <recommendedName>
        <fullName evidence="1">TNase-like domain-containing protein</fullName>
    </recommendedName>
</protein>
<evidence type="ECO:0000259" key="1">
    <source>
        <dbReference type="PROSITE" id="PS50830"/>
    </source>
</evidence>